<dbReference type="GO" id="GO:0016787">
    <property type="term" value="F:hydrolase activity"/>
    <property type="evidence" value="ECO:0007669"/>
    <property type="project" value="UniProtKB-KW"/>
</dbReference>
<dbReference type="PANTHER" id="PTHR11559">
    <property type="entry name" value="CARBOXYLESTERASE"/>
    <property type="match status" value="1"/>
</dbReference>
<dbReference type="KEGG" id="msf:IT882_14235"/>
<dbReference type="EC" id="3.1.1.-" evidence="3"/>
<dbReference type="Gene3D" id="3.40.50.1820">
    <property type="entry name" value="alpha/beta hydrolase"/>
    <property type="match status" value="1"/>
</dbReference>
<comment type="similarity">
    <text evidence="1 3">Belongs to the type-B carboxylesterase/lipase family.</text>
</comment>
<name>A0A7S8MXQ2_9MICO</name>
<evidence type="ECO:0000313" key="5">
    <source>
        <dbReference type="EMBL" id="QPE04305.1"/>
    </source>
</evidence>
<dbReference type="Pfam" id="PF00135">
    <property type="entry name" value="COesterase"/>
    <property type="match status" value="1"/>
</dbReference>
<dbReference type="InterPro" id="IPR019826">
    <property type="entry name" value="Carboxylesterase_B_AS"/>
</dbReference>
<dbReference type="RefSeq" id="WP_195692383.1">
    <property type="nucleotide sequence ID" value="NZ_CP064760.1"/>
</dbReference>
<dbReference type="InterPro" id="IPR029058">
    <property type="entry name" value="AB_hydrolase_fold"/>
</dbReference>
<evidence type="ECO:0000256" key="3">
    <source>
        <dbReference type="RuleBase" id="RU361235"/>
    </source>
</evidence>
<feature type="domain" description="Carboxylesterase type B" evidence="4">
    <location>
        <begin position="10"/>
        <end position="462"/>
    </location>
</feature>
<dbReference type="PROSITE" id="PS00122">
    <property type="entry name" value="CARBOXYLESTERASE_B_1"/>
    <property type="match status" value="1"/>
</dbReference>
<dbReference type="InterPro" id="IPR050309">
    <property type="entry name" value="Type-B_Carboxylest/Lipase"/>
</dbReference>
<keyword evidence="2 3" id="KW-0378">Hydrolase</keyword>
<protein>
    <recommendedName>
        <fullName evidence="3">Carboxylic ester hydrolase</fullName>
        <ecNumber evidence="3">3.1.1.-</ecNumber>
    </recommendedName>
</protein>
<keyword evidence="6" id="KW-1185">Reference proteome</keyword>
<gene>
    <name evidence="5" type="ORF">IT882_14235</name>
</gene>
<evidence type="ECO:0000256" key="2">
    <source>
        <dbReference type="ARBA" id="ARBA00022801"/>
    </source>
</evidence>
<proteinExistence type="inferred from homology"/>
<dbReference type="AlphaFoldDB" id="A0A7S8MXQ2"/>
<dbReference type="Proteomes" id="UP000594480">
    <property type="component" value="Chromosome"/>
</dbReference>
<evidence type="ECO:0000259" key="4">
    <source>
        <dbReference type="Pfam" id="PF00135"/>
    </source>
</evidence>
<sequence>MSDSARQGDAPIVATSSGTVRGLWRGTDADRSAAFLGIPFAQPPVGGLRFAAPVPVEPWTGIREATTFGATPQRGPVAEVTLIPEPSVPGEATLNVNVFTPRPGDSAARLPVLVYIHGGGYVSGSPASPWYDGESFARDGLVTVTVSYRLGFDGFGLIDGAPSNRGVRDWLAALDWVQREITAFGGNPDAVTIAGQSAGGGAVLTLLGMPAAQHLFHRVWALSPALGDVSRERAWSVATQLADLAGVPATRDGFATVDPDVLIGLQQKVSERGGSRLSGIRTLLDDGLPWGPMIDGDLLPTATPESIAAGIGADKPLVVGATDDEFTMITDDARARFRFVPAALALAILGVDRPTRRAYLADNAQQHRLGTAALLGRYVSDKVFRSGVAQVAAARGTAPTWVYRFSWASTRIGWACHCVDVPFWFDVLDRDRVDALTGENPPPSLADAVHGAASAFVRDGAPGWAPWSDEPGRTRVFDDTGPGDVADGYRSLRSLL</sequence>
<evidence type="ECO:0000313" key="6">
    <source>
        <dbReference type="Proteomes" id="UP000594480"/>
    </source>
</evidence>
<reference evidence="5 6" key="1">
    <citation type="submission" date="2020-11" db="EMBL/GenBank/DDBJ databases">
        <title>Amino acid is mineralized and recycled by bacteria in oceanic microbiome.</title>
        <authorList>
            <person name="Zheng L.Y."/>
        </authorList>
    </citation>
    <scope>NUCLEOTIDE SEQUENCE [LARGE SCALE GENOMIC DNA]</scope>
    <source>
        <strain evidence="5 6">A32-1</strain>
    </source>
</reference>
<organism evidence="5 6">
    <name type="scientific">Microbacterium schleiferi</name>
    <dbReference type="NCBI Taxonomy" id="69362"/>
    <lineage>
        <taxon>Bacteria</taxon>
        <taxon>Bacillati</taxon>
        <taxon>Actinomycetota</taxon>
        <taxon>Actinomycetes</taxon>
        <taxon>Micrococcales</taxon>
        <taxon>Microbacteriaceae</taxon>
        <taxon>Microbacterium</taxon>
    </lineage>
</organism>
<evidence type="ECO:0000256" key="1">
    <source>
        <dbReference type="ARBA" id="ARBA00005964"/>
    </source>
</evidence>
<dbReference type="InterPro" id="IPR002018">
    <property type="entry name" value="CarbesteraseB"/>
</dbReference>
<dbReference type="EMBL" id="CP064760">
    <property type="protein sequence ID" value="QPE04305.1"/>
    <property type="molecule type" value="Genomic_DNA"/>
</dbReference>
<dbReference type="SUPFAM" id="SSF53474">
    <property type="entry name" value="alpha/beta-Hydrolases"/>
    <property type="match status" value="1"/>
</dbReference>
<accession>A0A7S8MXQ2</accession>